<name>A0A3P7K9V0_ONCOC</name>
<dbReference type="Proteomes" id="UP000271087">
    <property type="component" value="Unassembled WGS sequence"/>
</dbReference>
<dbReference type="AlphaFoldDB" id="A0A3P7K9V0"/>
<keyword evidence="2" id="KW-1185">Reference proteome</keyword>
<evidence type="ECO:0000313" key="2">
    <source>
        <dbReference type="Proteomes" id="UP000271087"/>
    </source>
</evidence>
<feature type="non-terminal residue" evidence="1">
    <location>
        <position position="1"/>
    </location>
</feature>
<proteinExistence type="predicted"/>
<dbReference type="EMBL" id="UYRW01014059">
    <property type="protein sequence ID" value="VDN00645.1"/>
    <property type="molecule type" value="Genomic_DNA"/>
</dbReference>
<protein>
    <submittedName>
        <fullName evidence="1">Uncharacterized protein</fullName>
    </submittedName>
</protein>
<sequence length="31" mass="3214">PAGPAMLRIADPAIYGGLPRFACPAPANLYE</sequence>
<evidence type="ECO:0000313" key="1">
    <source>
        <dbReference type="EMBL" id="VDN00645.1"/>
    </source>
</evidence>
<organism evidence="1 2">
    <name type="scientific">Onchocerca ochengi</name>
    <name type="common">Filarial nematode worm</name>
    <dbReference type="NCBI Taxonomy" id="42157"/>
    <lineage>
        <taxon>Eukaryota</taxon>
        <taxon>Metazoa</taxon>
        <taxon>Ecdysozoa</taxon>
        <taxon>Nematoda</taxon>
        <taxon>Chromadorea</taxon>
        <taxon>Rhabditida</taxon>
        <taxon>Spirurina</taxon>
        <taxon>Spiruromorpha</taxon>
        <taxon>Filarioidea</taxon>
        <taxon>Onchocercidae</taxon>
        <taxon>Onchocerca</taxon>
    </lineage>
</organism>
<accession>A0A3P7K9V0</accession>
<gene>
    <name evidence="1" type="ORF">NOO_LOCUS13212</name>
</gene>
<reference evidence="1 2" key="1">
    <citation type="submission" date="2018-08" db="EMBL/GenBank/DDBJ databases">
        <authorList>
            <person name="Laetsch R D."/>
            <person name="Stevens L."/>
            <person name="Kumar S."/>
            <person name="Blaxter L. M."/>
        </authorList>
    </citation>
    <scope>NUCLEOTIDE SEQUENCE [LARGE SCALE GENOMIC DNA]</scope>
</reference>